<dbReference type="KEGG" id="schy:GVO57_00870"/>
<evidence type="ECO:0000256" key="6">
    <source>
        <dbReference type="SAM" id="Phobius"/>
    </source>
</evidence>
<dbReference type="Proteomes" id="UP000464468">
    <property type="component" value="Chromosome"/>
</dbReference>
<feature type="transmembrane region" description="Helical" evidence="6">
    <location>
        <begin position="172"/>
        <end position="195"/>
    </location>
</feature>
<dbReference type="GO" id="GO:0005886">
    <property type="term" value="C:plasma membrane"/>
    <property type="evidence" value="ECO:0007669"/>
    <property type="project" value="UniProtKB-SubCell"/>
</dbReference>
<dbReference type="PANTHER" id="PTHR30250:SF31">
    <property type="entry name" value="INNER MEMBRANE PROTEIN YGHQ"/>
    <property type="match status" value="1"/>
</dbReference>
<feature type="transmembrane region" description="Helical" evidence="6">
    <location>
        <begin position="131"/>
        <end position="151"/>
    </location>
</feature>
<keyword evidence="3 6" id="KW-0812">Transmembrane</keyword>
<evidence type="ECO:0000256" key="3">
    <source>
        <dbReference type="ARBA" id="ARBA00022692"/>
    </source>
</evidence>
<name>A0A7Z2NTP0_9SPHN</name>
<accession>A0A7Z2NTP0</accession>
<gene>
    <name evidence="7" type="ORF">GVO57_00870</name>
</gene>
<dbReference type="PANTHER" id="PTHR30250">
    <property type="entry name" value="PST FAMILY PREDICTED COLANIC ACID TRANSPORTER"/>
    <property type="match status" value="1"/>
</dbReference>
<protein>
    <submittedName>
        <fullName evidence="7">Oligosaccharide flippase family protein</fullName>
    </submittedName>
</protein>
<comment type="subcellular location">
    <subcellularLocation>
        <location evidence="1">Cell membrane</location>
        <topology evidence="1">Multi-pass membrane protein</topology>
    </subcellularLocation>
</comment>
<feature type="transmembrane region" description="Helical" evidence="6">
    <location>
        <begin position="316"/>
        <end position="336"/>
    </location>
</feature>
<feature type="transmembrane region" description="Helical" evidence="6">
    <location>
        <begin position="412"/>
        <end position="434"/>
    </location>
</feature>
<evidence type="ECO:0000256" key="2">
    <source>
        <dbReference type="ARBA" id="ARBA00022475"/>
    </source>
</evidence>
<dbReference type="InterPro" id="IPR050833">
    <property type="entry name" value="Poly_Biosynth_Transport"/>
</dbReference>
<dbReference type="RefSeq" id="WP_160591060.1">
    <property type="nucleotide sequence ID" value="NZ_CP047895.1"/>
</dbReference>
<feature type="transmembrane region" description="Helical" evidence="6">
    <location>
        <begin position="14"/>
        <end position="38"/>
    </location>
</feature>
<organism evidence="7 8">
    <name type="scientific">Sphingomonas changnyeongensis</name>
    <dbReference type="NCBI Taxonomy" id="2698679"/>
    <lineage>
        <taxon>Bacteria</taxon>
        <taxon>Pseudomonadati</taxon>
        <taxon>Pseudomonadota</taxon>
        <taxon>Alphaproteobacteria</taxon>
        <taxon>Sphingomonadales</taxon>
        <taxon>Sphingomonadaceae</taxon>
        <taxon>Sphingomonas</taxon>
    </lineage>
</organism>
<keyword evidence="5 6" id="KW-0472">Membrane</keyword>
<feature type="transmembrane region" description="Helical" evidence="6">
    <location>
        <begin position="342"/>
        <end position="367"/>
    </location>
</feature>
<evidence type="ECO:0000256" key="1">
    <source>
        <dbReference type="ARBA" id="ARBA00004651"/>
    </source>
</evidence>
<dbReference type="AlphaFoldDB" id="A0A7Z2NTP0"/>
<feature type="transmembrane region" description="Helical" evidence="6">
    <location>
        <begin position="258"/>
        <end position="278"/>
    </location>
</feature>
<keyword evidence="4 6" id="KW-1133">Transmembrane helix</keyword>
<reference evidence="7 8" key="1">
    <citation type="submission" date="2020-01" db="EMBL/GenBank/DDBJ databases">
        <title>Sphingomonas sp. C33 whole genome sequece.</title>
        <authorList>
            <person name="Park C."/>
        </authorList>
    </citation>
    <scope>NUCLEOTIDE SEQUENCE [LARGE SCALE GENOMIC DNA]</scope>
    <source>
        <strain evidence="7 8">C33</strain>
    </source>
</reference>
<evidence type="ECO:0000313" key="8">
    <source>
        <dbReference type="Proteomes" id="UP000464468"/>
    </source>
</evidence>
<feature type="transmembrane region" description="Helical" evidence="6">
    <location>
        <begin position="50"/>
        <end position="74"/>
    </location>
</feature>
<dbReference type="EMBL" id="CP047895">
    <property type="protein sequence ID" value="QHL89633.1"/>
    <property type="molecule type" value="Genomic_DNA"/>
</dbReference>
<feature type="transmembrane region" description="Helical" evidence="6">
    <location>
        <begin position="388"/>
        <end position="406"/>
    </location>
</feature>
<proteinExistence type="predicted"/>
<keyword evidence="2" id="KW-1003">Cell membrane</keyword>
<evidence type="ECO:0000256" key="4">
    <source>
        <dbReference type="ARBA" id="ARBA00022989"/>
    </source>
</evidence>
<feature type="transmembrane region" description="Helical" evidence="6">
    <location>
        <begin position="95"/>
        <end position="119"/>
    </location>
</feature>
<dbReference type="Pfam" id="PF13440">
    <property type="entry name" value="Polysacc_synt_3"/>
    <property type="match status" value="1"/>
</dbReference>
<evidence type="ECO:0000256" key="5">
    <source>
        <dbReference type="ARBA" id="ARBA00023136"/>
    </source>
</evidence>
<keyword evidence="8" id="KW-1185">Reference proteome</keyword>
<sequence>MTDATRQRGVVSRIYANLGLLLGGKAVAGICSLAYLIIAARALGPKDYGILILVHGYALAVGGIISFPGWHAIVRYGAPALAEGDRPRLWRLMRFTALVELGAGAVAVAVGMALAPVIAPRLGISGAALDYVVPYSLAIVMAVRTTPAGYLQLLRQFRLLGLHHAVMPLCRLIGAVAVMLLGLGLTGFIIVWLLASIAESASLWIMGWLVARQHDPGARLFRAPPADAPAIGAENPGLLRFMLFANADATFAELAPRIALLAVGWMLGPAAAGLFSVAQRATVIIAQPAQILAQAAYTEFAHLIASGGRGAPLRKALFASIGLSMLAALPLVVLIACFSRELVVLLGGEAFAGAAALAVWLLAARLIMLAAPQLSSALIALGHAGRSMSANIVASVLALPLLPLALKGFGLIGSGYFAVLESVLALGVLVFLCLRATGTASPGPAATDDQI</sequence>
<evidence type="ECO:0000313" key="7">
    <source>
        <dbReference type="EMBL" id="QHL89633.1"/>
    </source>
</evidence>